<name>A0A3M7R0C0_BRAPC</name>
<dbReference type="Proteomes" id="UP000276133">
    <property type="component" value="Unassembled WGS sequence"/>
</dbReference>
<dbReference type="AlphaFoldDB" id="A0A3M7R0C0"/>
<reference evidence="1 2" key="1">
    <citation type="journal article" date="2018" name="Sci. Rep.">
        <title>Genomic signatures of local adaptation to the degree of environmental predictability in rotifers.</title>
        <authorList>
            <person name="Franch-Gras L."/>
            <person name="Hahn C."/>
            <person name="Garcia-Roger E.M."/>
            <person name="Carmona M.J."/>
            <person name="Serra M."/>
            <person name="Gomez A."/>
        </authorList>
    </citation>
    <scope>NUCLEOTIDE SEQUENCE [LARGE SCALE GENOMIC DNA]</scope>
    <source>
        <strain evidence="1">HYR1</strain>
    </source>
</reference>
<proteinExistence type="predicted"/>
<keyword evidence="2" id="KW-1185">Reference proteome</keyword>
<dbReference type="EMBL" id="REGN01004651">
    <property type="protein sequence ID" value="RNA16695.1"/>
    <property type="molecule type" value="Genomic_DNA"/>
</dbReference>
<organism evidence="1 2">
    <name type="scientific">Brachionus plicatilis</name>
    <name type="common">Marine rotifer</name>
    <name type="synonym">Brachionus muelleri</name>
    <dbReference type="NCBI Taxonomy" id="10195"/>
    <lineage>
        <taxon>Eukaryota</taxon>
        <taxon>Metazoa</taxon>
        <taxon>Spiralia</taxon>
        <taxon>Gnathifera</taxon>
        <taxon>Rotifera</taxon>
        <taxon>Eurotatoria</taxon>
        <taxon>Monogononta</taxon>
        <taxon>Pseudotrocha</taxon>
        <taxon>Ploima</taxon>
        <taxon>Brachionidae</taxon>
        <taxon>Brachionus</taxon>
    </lineage>
</organism>
<sequence length="99" mass="11974">MCSVMILMLNSRIKTFQAELMRSNYKVMFYKKLIHINKTNSSTESHTKTIFINLRPFISFDLLNRNIYNYYTLYLNFIYDICCNLTWLNFENIFNLSIT</sequence>
<evidence type="ECO:0000313" key="2">
    <source>
        <dbReference type="Proteomes" id="UP000276133"/>
    </source>
</evidence>
<gene>
    <name evidence="1" type="ORF">BpHYR1_051613</name>
</gene>
<evidence type="ECO:0000313" key="1">
    <source>
        <dbReference type="EMBL" id="RNA16695.1"/>
    </source>
</evidence>
<comment type="caution">
    <text evidence="1">The sequence shown here is derived from an EMBL/GenBank/DDBJ whole genome shotgun (WGS) entry which is preliminary data.</text>
</comment>
<protein>
    <submittedName>
        <fullName evidence="1">Uncharacterized protein</fullName>
    </submittedName>
</protein>
<accession>A0A3M7R0C0</accession>